<name>A0ACC1PKC4_9PEZI</name>
<dbReference type="EMBL" id="JAPDGR010000196">
    <property type="protein sequence ID" value="KAJ2993875.1"/>
    <property type="molecule type" value="Genomic_DNA"/>
</dbReference>
<keyword evidence="2" id="KW-1185">Reference proteome</keyword>
<proteinExistence type="predicted"/>
<accession>A0ACC1PKC4</accession>
<comment type="caution">
    <text evidence="1">The sequence shown here is derived from an EMBL/GenBank/DDBJ whole genome shotgun (WGS) entry which is preliminary data.</text>
</comment>
<protein>
    <submittedName>
        <fullName evidence="1">Uncharacterized protein</fullName>
    </submittedName>
</protein>
<dbReference type="Proteomes" id="UP001143856">
    <property type="component" value="Unassembled WGS sequence"/>
</dbReference>
<sequence length="139" mass="15416">MASVEAYAQWVDVAVQNTFRSGDIQIKNAGLDWGKFYKDGDKNKEISSSGVNKIIIRPGSVAHVYSCGRENASSGTEGSIDLYEDSTYICTIYFHCPWGSKYNDFQVRNRNKDYPVSVGPWNRHGGALGQVDVEVAKRG</sequence>
<gene>
    <name evidence="1" type="ORF">NUW58_g1706</name>
</gene>
<reference evidence="1" key="1">
    <citation type="submission" date="2022-10" db="EMBL/GenBank/DDBJ databases">
        <title>Genome Sequence of Xylaria curta.</title>
        <authorList>
            <person name="Buettner E."/>
        </authorList>
    </citation>
    <scope>NUCLEOTIDE SEQUENCE</scope>
    <source>
        <strain evidence="1">Babe10</strain>
    </source>
</reference>
<organism evidence="1 2">
    <name type="scientific">Xylaria curta</name>
    <dbReference type="NCBI Taxonomy" id="42375"/>
    <lineage>
        <taxon>Eukaryota</taxon>
        <taxon>Fungi</taxon>
        <taxon>Dikarya</taxon>
        <taxon>Ascomycota</taxon>
        <taxon>Pezizomycotina</taxon>
        <taxon>Sordariomycetes</taxon>
        <taxon>Xylariomycetidae</taxon>
        <taxon>Xylariales</taxon>
        <taxon>Xylariaceae</taxon>
        <taxon>Xylaria</taxon>
    </lineage>
</organism>
<evidence type="ECO:0000313" key="1">
    <source>
        <dbReference type="EMBL" id="KAJ2993875.1"/>
    </source>
</evidence>
<evidence type="ECO:0000313" key="2">
    <source>
        <dbReference type="Proteomes" id="UP001143856"/>
    </source>
</evidence>